<gene>
    <name evidence="1" type="primary">Acey_s0171.g318</name>
    <name evidence="1" type="ORF">Y032_0171g318</name>
</gene>
<dbReference type="AlphaFoldDB" id="A0A016SVE6"/>
<comment type="caution">
    <text evidence="1">The sequence shown here is derived from an EMBL/GenBank/DDBJ whole genome shotgun (WGS) entry which is preliminary data.</text>
</comment>
<proteinExistence type="predicted"/>
<evidence type="ECO:0000313" key="2">
    <source>
        <dbReference type="Proteomes" id="UP000024635"/>
    </source>
</evidence>
<keyword evidence="2" id="KW-1185">Reference proteome</keyword>
<name>A0A016SVE6_9BILA</name>
<sequence length="85" mass="9817">MLPIIGVRANYPPVSGMMVAPLRFARENMATDWSKARIVFSRLTKTRICVHVMSFDLNKFNLESQFFSKRPPSLIANLRQDFPDE</sequence>
<dbReference type="EMBL" id="JARK01001507">
    <property type="protein sequence ID" value="EYB94475.1"/>
    <property type="molecule type" value="Genomic_DNA"/>
</dbReference>
<organism evidence="1 2">
    <name type="scientific">Ancylostoma ceylanicum</name>
    <dbReference type="NCBI Taxonomy" id="53326"/>
    <lineage>
        <taxon>Eukaryota</taxon>
        <taxon>Metazoa</taxon>
        <taxon>Ecdysozoa</taxon>
        <taxon>Nematoda</taxon>
        <taxon>Chromadorea</taxon>
        <taxon>Rhabditida</taxon>
        <taxon>Rhabditina</taxon>
        <taxon>Rhabditomorpha</taxon>
        <taxon>Strongyloidea</taxon>
        <taxon>Ancylostomatidae</taxon>
        <taxon>Ancylostomatinae</taxon>
        <taxon>Ancylostoma</taxon>
    </lineage>
</organism>
<protein>
    <submittedName>
        <fullName evidence="1">Uncharacterized protein</fullName>
    </submittedName>
</protein>
<dbReference type="Proteomes" id="UP000024635">
    <property type="component" value="Unassembled WGS sequence"/>
</dbReference>
<reference evidence="2" key="1">
    <citation type="journal article" date="2015" name="Nat. Genet.">
        <title>The genome and transcriptome of the zoonotic hookworm Ancylostoma ceylanicum identify infection-specific gene families.</title>
        <authorList>
            <person name="Schwarz E.M."/>
            <person name="Hu Y."/>
            <person name="Antoshechkin I."/>
            <person name="Miller M.M."/>
            <person name="Sternberg P.W."/>
            <person name="Aroian R.V."/>
        </authorList>
    </citation>
    <scope>NUCLEOTIDE SEQUENCE</scope>
    <source>
        <strain evidence="2">HY135</strain>
    </source>
</reference>
<evidence type="ECO:0000313" key="1">
    <source>
        <dbReference type="EMBL" id="EYB94475.1"/>
    </source>
</evidence>
<accession>A0A016SVE6</accession>